<evidence type="ECO:0000313" key="2">
    <source>
        <dbReference type="Proteomes" id="UP000000535"/>
    </source>
</evidence>
<dbReference type="AlphaFoldDB" id="A0A0H4IS89"/>
<evidence type="ECO:0000313" key="1">
    <source>
        <dbReference type="EMBL" id="AKO63781.1"/>
    </source>
</evidence>
<gene>
    <name evidence="1" type="ORF">NGO_10080</name>
</gene>
<dbReference type="Proteomes" id="UP000000535">
    <property type="component" value="Chromosome"/>
</dbReference>
<name>A0A0H4IS89_NEIG1</name>
<reference evidence="2" key="1">
    <citation type="submission" date="2003-03" db="EMBL/GenBank/DDBJ databases">
        <title>The complete genome sequence of Neisseria gonorrhoeae.</title>
        <authorList>
            <person name="Lewis L.A."/>
            <person name="Gillaspy A.F."/>
            <person name="McLaughlin R.E."/>
            <person name="Gipson M."/>
            <person name="Ducey T.F."/>
            <person name="Ownbey T."/>
            <person name="Hartman K."/>
            <person name="Nydick C."/>
            <person name="Carson M.B."/>
            <person name="Vaughn J."/>
            <person name="Thomson C."/>
            <person name="Song L."/>
            <person name="Lin S."/>
            <person name="Yuan X."/>
            <person name="Najar F."/>
            <person name="Zhan M."/>
            <person name="Ren Q."/>
            <person name="Zhu H."/>
            <person name="Qi S."/>
            <person name="Kenton S.M."/>
            <person name="Lai H."/>
            <person name="White J.D."/>
            <person name="Clifton S."/>
            <person name="Roe B.A."/>
            <person name="Dyer D.W."/>
        </authorList>
    </citation>
    <scope>NUCLEOTIDE SEQUENCE [LARGE SCALE GENOMIC DNA]</scope>
    <source>
        <strain evidence="2">ATCC 700825 / FA 1090</strain>
    </source>
</reference>
<keyword evidence="2" id="KW-1185">Reference proteome</keyword>
<organism evidence="1 2">
    <name type="scientific">Neisseria gonorrhoeae (strain ATCC 700825 / FA 1090)</name>
    <dbReference type="NCBI Taxonomy" id="242231"/>
    <lineage>
        <taxon>Bacteria</taxon>
        <taxon>Pseudomonadati</taxon>
        <taxon>Pseudomonadota</taxon>
        <taxon>Betaproteobacteria</taxon>
        <taxon>Neisseriales</taxon>
        <taxon>Neisseriaceae</taxon>
        <taxon>Neisseria</taxon>
    </lineage>
</organism>
<dbReference type="EMBL" id="AE004969">
    <property type="protein sequence ID" value="AKO63781.1"/>
    <property type="molecule type" value="Genomic_DNA"/>
</dbReference>
<protein>
    <submittedName>
        <fullName evidence="1">Uncharacterized protein</fullName>
    </submittedName>
</protein>
<dbReference type="STRING" id="242231.NGO_10080"/>
<proteinExistence type="predicted"/>
<sequence length="86" mass="8906">MNAGQHDVGVDGNLAAVEFGQAGGIVEDGRRVGGICRALRVDRLCAEVVAGCVDRCGGKGSAEQQDGFFSVKGVISVSVKRRTVDK</sequence>
<accession>A0A0H4IS89</accession>
<dbReference type="KEGG" id="ngo:NGO_10080"/>